<dbReference type="Proteomes" id="UP000694843">
    <property type="component" value="Unplaced"/>
</dbReference>
<dbReference type="AlphaFoldDB" id="A0A8B7NNR5"/>
<dbReference type="KEGG" id="hazt:108672224"/>
<feature type="signal peptide" evidence="2">
    <location>
        <begin position="1"/>
        <end position="24"/>
    </location>
</feature>
<keyword evidence="3" id="KW-1185">Reference proteome</keyword>
<feature type="chain" id="PRO_5034708974" evidence="2">
    <location>
        <begin position="25"/>
        <end position="341"/>
    </location>
</feature>
<feature type="compositionally biased region" description="Basic and acidic residues" evidence="1">
    <location>
        <begin position="292"/>
        <end position="310"/>
    </location>
</feature>
<feature type="compositionally biased region" description="Polar residues" evidence="1">
    <location>
        <begin position="270"/>
        <end position="280"/>
    </location>
</feature>
<accession>A0A8B7NNR5</accession>
<keyword evidence="2" id="KW-0732">Signal</keyword>
<gene>
    <name evidence="4" type="primary">LOC108672224</name>
</gene>
<dbReference type="OMA" id="TNGRHIR"/>
<evidence type="ECO:0000313" key="4">
    <source>
        <dbReference type="RefSeq" id="XP_018015349.1"/>
    </source>
</evidence>
<feature type="compositionally biased region" description="Polar residues" evidence="1">
    <location>
        <begin position="311"/>
        <end position="320"/>
    </location>
</feature>
<feature type="compositionally biased region" description="Pro residues" evidence="1">
    <location>
        <begin position="27"/>
        <end position="36"/>
    </location>
</feature>
<reference evidence="4" key="1">
    <citation type="submission" date="2025-08" db="UniProtKB">
        <authorList>
            <consortium name="RefSeq"/>
        </authorList>
    </citation>
    <scope>IDENTIFICATION</scope>
    <source>
        <tissue evidence="4">Whole organism</tissue>
    </source>
</reference>
<feature type="compositionally biased region" description="Polar residues" evidence="1">
    <location>
        <begin position="43"/>
        <end position="57"/>
    </location>
</feature>
<feature type="region of interest" description="Disordered" evidence="1">
    <location>
        <begin position="24"/>
        <end position="341"/>
    </location>
</feature>
<dbReference type="GeneID" id="108672224"/>
<feature type="compositionally biased region" description="Low complexity" evidence="1">
    <location>
        <begin position="185"/>
        <end position="200"/>
    </location>
</feature>
<organism evidence="3 4">
    <name type="scientific">Hyalella azteca</name>
    <name type="common">Amphipod</name>
    <dbReference type="NCBI Taxonomy" id="294128"/>
    <lineage>
        <taxon>Eukaryota</taxon>
        <taxon>Metazoa</taxon>
        <taxon>Ecdysozoa</taxon>
        <taxon>Arthropoda</taxon>
        <taxon>Crustacea</taxon>
        <taxon>Multicrustacea</taxon>
        <taxon>Malacostraca</taxon>
        <taxon>Eumalacostraca</taxon>
        <taxon>Peracarida</taxon>
        <taxon>Amphipoda</taxon>
        <taxon>Senticaudata</taxon>
        <taxon>Talitrida</taxon>
        <taxon>Talitroidea</taxon>
        <taxon>Hyalellidae</taxon>
        <taxon>Hyalella</taxon>
    </lineage>
</organism>
<evidence type="ECO:0000256" key="1">
    <source>
        <dbReference type="SAM" id="MobiDB-lite"/>
    </source>
</evidence>
<protein>
    <submittedName>
        <fullName evidence="4">Clumping factor A-like</fullName>
    </submittedName>
</protein>
<evidence type="ECO:0000256" key="2">
    <source>
        <dbReference type="SAM" id="SignalP"/>
    </source>
</evidence>
<feature type="compositionally biased region" description="Basic and acidic residues" evidence="1">
    <location>
        <begin position="100"/>
        <end position="127"/>
    </location>
</feature>
<dbReference type="RefSeq" id="XP_018015349.1">
    <property type="nucleotide sequence ID" value="XM_018159860.1"/>
</dbReference>
<sequence length="341" mass="35690">MKIKLLRTALGVLVTLALLGSAAAKPHVPPPDTPDPQPEDLAFSNQTHLVSHHNQGESLGKSDEGNGPGQTDARHTRGVVSEPTKPGQLKPGQAKASGQAKDHGAKASGQAKDHGAKASGQAKDHGAKASGQAKGHGAKASGQAKDHEAKASGQAKASEAKASGQAKASEAKAPGQAKDSQTSQVGAGNNTSNSSAAVASQLTPNETGAIERHKRMDSCTPNRRIFQKTTPKRDPNCVPTPSQPSRGSQGYQNSQHGAWTSSRRYRDTDSVTGSSQTGTDDQAEPGQEPATEEPKSDADNQPKSDPDNQPKSDAGTQTGTNERRKRTARNPPNRRILQWQY</sequence>
<feature type="compositionally biased region" description="Polar residues" evidence="1">
    <location>
        <begin position="239"/>
        <end position="262"/>
    </location>
</feature>
<evidence type="ECO:0000313" key="3">
    <source>
        <dbReference type="Proteomes" id="UP000694843"/>
    </source>
</evidence>
<name>A0A8B7NNR5_HYAAZ</name>
<proteinExistence type="predicted"/>